<dbReference type="EMBL" id="JAXOJX010000138">
    <property type="protein sequence ID" value="MDZ5461667.1"/>
    <property type="molecule type" value="Genomic_DNA"/>
</dbReference>
<name>A0ABU5IRY7_9BURK</name>
<keyword evidence="1" id="KW-0732">Signal</keyword>
<keyword evidence="3" id="KW-1185">Reference proteome</keyword>
<organism evidence="2 3">
    <name type="scientific">Azohydromonas lata</name>
    <dbReference type="NCBI Taxonomy" id="45677"/>
    <lineage>
        <taxon>Bacteria</taxon>
        <taxon>Pseudomonadati</taxon>
        <taxon>Pseudomonadota</taxon>
        <taxon>Betaproteobacteria</taxon>
        <taxon>Burkholderiales</taxon>
        <taxon>Sphaerotilaceae</taxon>
        <taxon>Azohydromonas</taxon>
    </lineage>
</organism>
<evidence type="ECO:0000313" key="2">
    <source>
        <dbReference type="EMBL" id="MDZ5461667.1"/>
    </source>
</evidence>
<reference evidence="2 3" key="1">
    <citation type="submission" date="2023-11" db="EMBL/GenBank/DDBJ databases">
        <title>Draft genome of Azohydromonas lata strain H1 (DSM1123), a polyhydroxyalkanoate producer.</title>
        <authorList>
            <person name="Traversa D."/>
            <person name="D'Addabbo P."/>
            <person name="Pazzani C."/>
            <person name="Manzari C."/>
            <person name="Chiara M."/>
            <person name="Scrascia M."/>
        </authorList>
    </citation>
    <scope>NUCLEOTIDE SEQUENCE [LARGE SCALE GENOMIC DNA]</scope>
    <source>
        <strain evidence="2 3">H1</strain>
    </source>
</reference>
<dbReference type="RefSeq" id="WP_322468765.1">
    <property type="nucleotide sequence ID" value="NZ_JAXOJX010000138.1"/>
</dbReference>
<evidence type="ECO:0000313" key="3">
    <source>
        <dbReference type="Proteomes" id="UP001293718"/>
    </source>
</evidence>
<gene>
    <name evidence="2" type="ORF">SM757_34345</name>
</gene>
<dbReference type="Proteomes" id="UP001293718">
    <property type="component" value="Unassembled WGS sequence"/>
</dbReference>
<protein>
    <recommendedName>
        <fullName evidence="4">YaiO family outer membrane beta-barrel protein</fullName>
    </recommendedName>
</protein>
<comment type="caution">
    <text evidence="2">The sequence shown here is derived from an EMBL/GenBank/DDBJ whole genome shotgun (WGS) entry which is preliminary data.</text>
</comment>
<accession>A0ABU5IRY7</accession>
<feature type="chain" id="PRO_5046354616" description="YaiO family outer membrane beta-barrel protein" evidence="1">
    <location>
        <begin position="31"/>
        <end position="258"/>
    </location>
</feature>
<feature type="signal peptide" evidence="1">
    <location>
        <begin position="1"/>
        <end position="30"/>
    </location>
</feature>
<proteinExistence type="predicted"/>
<evidence type="ECO:0008006" key="4">
    <source>
        <dbReference type="Google" id="ProtNLM"/>
    </source>
</evidence>
<evidence type="ECO:0000256" key="1">
    <source>
        <dbReference type="SAM" id="SignalP"/>
    </source>
</evidence>
<sequence length="258" mass="28542">MSTPRRFRPLCLWRAGAGAALALFAALAAAQTPVAQDDHPLPFKFTATRHGVHGGPDGLDVNLRWRREDSSAWIGAYRDRDFGNQARAGWDGVWHLGGDALPVPLSLLPSLQVATRGFVGGSLALQAGERFYVQAGIGRTNLKPYQNLNFDPNDALTVVVGWKGEDGRALGVTVVRDDRLHTGQQHVHLTGQWPLPQGRRLTLDLLRKQGQMEDGTFIRATGFTATLDFPRWFLRAAWDPKQNFEAQDVLRVGAGWRF</sequence>